<dbReference type="VEuPathDB" id="FungiDB:CC77DRAFT_663260"/>
<keyword evidence="2" id="KW-1185">Reference proteome</keyword>
<evidence type="ECO:0000313" key="2">
    <source>
        <dbReference type="Proteomes" id="UP000077248"/>
    </source>
</evidence>
<dbReference type="KEGG" id="aalt:CC77DRAFT_663260"/>
<dbReference type="GeneID" id="29118252"/>
<sequence length="149" mass="16633">MTRHLIYPAITILAHHSKSDTRPLDASHPAGDLHSIAPCPMQHISLSAMICDQIMPQALSDYANTQESSLTLIRVRYCDAGEPSSVQWAGRARCASLTLPVATHANSQYTMTRPFDTCQSHCDSSRTSRRCTRPFKQVLARYHQGPFQH</sequence>
<name>A0A177D2I7_ALTAL</name>
<reference evidence="1 2" key="1">
    <citation type="submission" date="2016-05" db="EMBL/GenBank/DDBJ databases">
        <title>Comparative analysis of secretome profiles of manganese(II)-oxidizing ascomycete fungi.</title>
        <authorList>
            <consortium name="DOE Joint Genome Institute"/>
            <person name="Zeiner C.A."/>
            <person name="Purvine S.O."/>
            <person name="Zink E.M."/>
            <person name="Wu S."/>
            <person name="Pasa-Tolic L."/>
            <person name="Chaput D.L."/>
            <person name="Haridas S."/>
            <person name="Grigoriev I.V."/>
            <person name="Santelli C.M."/>
            <person name="Hansel C.M."/>
        </authorList>
    </citation>
    <scope>NUCLEOTIDE SEQUENCE [LARGE SCALE GENOMIC DNA]</scope>
    <source>
        <strain evidence="1 2">SRC1lrK2f</strain>
    </source>
</reference>
<organism evidence="1 2">
    <name type="scientific">Alternaria alternata</name>
    <name type="common">Alternaria rot fungus</name>
    <name type="synonym">Torula alternata</name>
    <dbReference type="NCBI Taxonomy" id="5599"/>
    <lineage>
        <taxon>Eukaryota</taxon>
        <taxon>Fungi</taxon>
        <taxon>Dikarya</taxon>
        <taxon>Ascomycota</taxon>
        <taxon>Pezizomycotina</taxon>
        <taxon>Dothideomycetes</taxon>
        <taxon>Pleosporomycetidae</taxon>
        <taxon>Pleosporales</taxon>
        <taxon>Pleosporineae</taxon>
        <taxon>Pleosporaceae</taxon>
        <taxon>Alternaria</taxon>
        <taxon>Alternaria sect. Alternaria</taxon>
        <taxon>Alternaria alternata complex</taxon>
    </lineage>
</organism>
<dbReference type="EMBL" id="KV441508">
    <property type="protein sequence ID" value="OAG13661.1"/>
    <property type="molecule type" value="Genomic_DNA"/>
</dbReference>
<dbReference type="Proteomes" id="UP000077248">
    <property type="component" value="Unassembled WGS sequence"/>
</dbReference>
<accession>A0A177D2I7</accession>
<protein>
    <submittedName>
        <fullName evidence="1">Uncharacterized protein</fullName>
    </submittedName>
</protein>
<dbReference type="AlphaFoldDB" id="A0A177D2I7"/>
<evidence type="ECO:0000313" key="1">
    <source>
        <dbReference type="EMBL" id="OAG13661.1"/>
    </source>
</evidence>
<proteinExistence type="predicted"/>
<dbReference type="RefSeq" id="XP_018379082.1">
    <property type="nucleotide sequence ID" value="XM_018532658.1"/>
</dbReference>
<gene>
    <name evidence="1" type="ORF">CC77DRAFT_663260</name>
</gene>